<dbReference type="Pfam" id="PF03641">
    <property type="entry name" value="Lysine_decarbox"/>
    <property type="match status" value="1"/>
</dbReference>
<dbReference type="GO" id="GO:0008714">
    <property type="term" value="F:AMP nucleosidase activity"/>
    <property type="evidence" value="ECO:0007669"/>
    <property type="project" value="UniProtKB-EC"/>
</dbReference>
<dbReference type="PANTHER" id="PTHR43393:SF3">
    <property type="entry name" value="LYSINE DECARBOXYLASE-LIKE PROTEIN"/>
    <property type="match status" value="1"/>
</dbReference>
<proteinExistence type="predicted"/>
<dbReference type="Gene3D" id="3.40.50.450">
    <property type="match status" value="1"/>
</dbReference>
<evidence type="ECO:0000313" key="5">
    <source>
        <dbReference type="Proteomes" id="UP001165427"/>
    </source>
</evidence>
<keyword evidence="5" id="KW-1185">Reference proteome</keyword>
<dbReference type="EC" id="3.2.2.4" evidence="2"/>
<organism evidence="4 5">
    <name type="scientific">Desulfatitalea alkaliphila</name>
    <dbReference type="NCBI Taxonomy" id="2929485"/>
    <lineage>
        <taxon>Bacteria</taxon>
        <taxon>Pseudomonadati</taxon>
        <taxon>Thermodesulfobacteriota</taxon>
        <taxon>Desulfobacteria</taxon>
        <taxon>Desulfobacterales</taxon>
        <taxon>Desulfosarcinaceae</taxon>
        <taxon>Desulfatitalea</taxon>
    </lineage>
</organism>
<dbReference type="InterPro" id="IPR031100">
    <property type="entry name" value="LOG_fam"/>
</dbReference>
<sequence>MNTRLKDTRSYRGMLQSDDGRIVAVLSHDDHQITFQSDFGLSQHMIERLRSHPGHILFSERSRIARLGVQITCEPPTVDHLNGDRLVLTQTATAVIPGYPGLKRLSPFFGPGLPVGRLVFCDPEALLTSEEVLAAIERADLKLPASTAISSDGSIVIAPHRVICSLREDIDNATFGRILLREDGREMLNRYQVPRNVAHLILPPGQGVITTCSMYLNEHYVVLQSGFSLGRNLPATVLDPIKTRGIRIYLEIINGTRHTIANPLISARIYGTPKQKTGERRKAVARRPQELSADDLKTLQRRLASERKCTCHFIDRSLAIVAPTEGIAAARIFTNGPPTRCDVSQAQCAAMRNDFTARSRCPHLYATAHLSEAIDGGAAVLVLKYFPNLAEHREIVNLAAADKIKAIYFLEASCEHGPFLSQEDHSRLQEYNAFGVAVYWLCSLNQRLMVHTIRDGKGYFVALERLADFHKSMLFAFYGSTLPLSQNAMDLLGRLMDALVAFWGRNIGIVTGGGSGVMEAANTMARRRGILSGANFLDITDQAMNPDVDFCQVFQSTCRHSRQKWFEIASFPIFNVGGLGSLEELGITLCNMKLSIMERVPIILFDTEGRRAFWAGMRQQIATMVQYGRAPAWIADYVVITDDPQDVIDVYRKQLQLF</sequence>
<dbReference type="PANTHER" id="PTHR43393">
    <property type="entry name" value="CYTOKININ RIBOSIDE 5'-MONOPHOSPHATE PHOSPHORIBOHYDROLASE"/>
    <property type="match status" value="1"/>
</dbReference>
<evidence type="ECO:0000256" key="2">
    <source>
        <dbReference type="ARBA" id="ARBA00011985"/>
    </source>
</evidence>
<dbReference type="AlphaFoldDB" id="A0AA41R355"/>
<dbReference type="EMBL" id="JALJRB010000020">
    <property type="protein sequence ID" value="MCJ8502054.1"/>
    <property type="molecule type" value="Genomic_DNA"/>
</dbReference>
<protein>
    <recommendedName>
        <fullName evidence="3">AMP nucleosidase</fullName>
        <ecNumber evidence="2">3.2.2.4</ecNumber>
    </recommendedName>
    <alternativeName>
        <fullName evidence="3">AMP nucleosidase</fullName>
    </alternativeName>
</protein>
<comment type="catalytic activity">
    <reaction evidence="1">
        <text>AMP + H2O = D-ribose 5-phosphate + adenine</text>
        <dbReference type="Rhea" id="RHEA:20129"/>
        <dbReference type="ChEBI" id="CHEBI:15377"/>
        <dbReference type="ChEBI" id="CHEBI:16708"/>
        <dbReference type="ChEBI" id="CHEBI:78346"/>
        <dbReference type="ChEBI" id="CHEBI:456215"/>
        <dbReference type="EC" id="3.2.2.4"/>
    </reaction>
</comment>
<evidence type="ECO:0000256" key="1">
    <source>
        <dbReference type="ARBA" id="ARBA00000274"/>
    </source>
</evidence>
<dbReference type="RefSeq" id="WP_246911875.1">
    <property type="nucleotide sequence ID" value="NZ_JALJRB010000020.1"/>
</dbReference>
<accession>A0AA41R355</accession>
<dbReference type="InterPro" id="IPR052341">
    <property type="entry name" value="LOG_family_nucleotidases"/>
</dbReference>
<evidence type="ECO:0000256" key="3">
    <source>
        <dbReference type="ARBA" id="ARBA00031983"/>
    </source>
</evidence>
<dbReference type="SUPFAM" id="SSF102405">
    <property type="entry name" value="MCP/YpsA-like"/>
    <property type="match status" value="1"/>
</dbReference>
<evidence type="ECO:0000313" key="4">
    <source>
        <dbReference type="EMBL" id="MCJ8502054.1"/>
    </source>
</evidence>
<dbReference type="Proteomes" id="UP001165427">
    <property type="component" value="Unassembled WGS sequence"/>
</dbReference>
<comment type="caution">
    <text evidence="4">The sequence shown here is derived from an EMBL/GenBank/DDBJ whole genome shotgun (WGS) entry which is preliminary data.</text>
</comment>
<name>A0AA41R355_9BACT</name>
<dbReference type="GO" id="GO:0005829">
    <property type="term" value="C:cytosol"/>
    <property type="evidence" value="ECO:0007669"/>
    <property type="project" value="TreeGrafter"/>
</dbReference>
<gene>
    <name evidence="4" type="ORF">MRX98_15835</name>
</gene>
<reference evidence="4" key="1">
    <citation type="submission" date="2022-04" db="EMBL/GenBank/DDBJ databases">
        <title>Desulfatitalea alkaliphila sp. nov., a novel anaerobic sulfate-reducing bacterium isolated from terrestrial mud volcano, Taman Peninsula, Russia.</title>
        <authorList>
            <person name="Khomyakova M.A."/>
            <person name="Merkel A.Y."/>
            <person name="Slobodkin A.I."/>
        </authorList>
    </citation>
    <scope>NUCLEOTIDE SEQUENCE</scope>
    <source>
        <strain evidence="4">M08but</strain>
    </source>
</reference>